<dbReference type="GO" id="GO:0010411">
    <property type="term" value="P:xyloglucan metabolic process"/>
    <property type="evidence" value="ECO:0007669"/>
    <property type="project" value="TreeGrafter"/>
</dbReference>
<feature type="compositionally biased region" description="Basic and acidic residues" evidence="1">
    <location>
        <begin position="926"/>
        <end position="936"/>
    </location>
</feature>
<dbReference type="InterPro" id="IPR036278">
    <property type="entry name" value="Sialidase_sf"/>
</dbReference>
<reference evidence="2 3" key="1">
    <citation type="submission" date="2017-08" db="EMBL/GenBank/DDBJ databases">
        <title>The whole genome shortgun sequences of strain Leeuwenhoekiella nanhaiensis G18 from the South China Sea.</title>
        <authorList>
            <person name="Liu Q."/>
        </authorList>
    </citation>
    <scope>NUCLEOTIDE SEQUENCE [LARGE SCALE GENOMIC DNA]</scope>
    <source>
        <strain evidence="2 3">G18</strain>
    </source>
</reference>
<protein>
    <submittedName>
        <fullName evidence="2">Glycosyl hydrolase</fullName>
    </submittedName>
</protein>
<evidence type="ECO:0000313" key="2">
    <source>
        <dbReference type="EMBL" id="PHQ29725.1"/>
    </source>
</evidence>
<keyword evidence="2" id="KW-0378">Hydrolase</keyword>
<accession>A0A2G1VSK0</accession>
<feature type="region of interest" description="Disordered" evidence="1">
    <location>
        <begin position="924"/>
        <end position="947"/>
    </location>
</feature>
<name>A0A2G1VSK0_9FLAO</name>
<dbReference type="PANTHER" id="PTHR43739">
    <property type="entry name" value="XYLOGLUCANASE (EUROFUNG)"/>
    <property type="match status" value="1"/>
</dbReference>
<dbReference type="PANTHER" id="PTHR43739:SF5">
    <property type="entry name" value="EXO-ALPHA-SIALIDASE"/>
    <property type="match status" value="1"/>
</dbReference>
<dbReference type="Proteomes" id="UP000229433">
    <property type="component" value="Unassembled WGS sequence"/>
</dbReference>
<proteinExistence type="predicted"/>
<dbReference type="CDD" id="cd15482">
    <property type="entry name" value="Sialidase_non-viral"/>
    <property type="match status" value="3"/>
</dbReference>
<dbReference type="EMBL" id="NQXA01000003">
    <property type="protein sequence ID" value="PHQ29725.1"/>
    <property type="molecule type" value="Genomic_DNA"/>
</dbReference>
<dbReference type="InterPro" id="IPR052025">
    <property type="entry name" value="Xyloglucanase_GH74"/>
</dbReference>
<dbReference type="SUPFAM" id="SSF110296">
    <property type="entry name" value="Oligoxyloglucan reducing end-specific cellobiohydrolase"/>
    <property type="match status" value="1"/>
</dbReference>
<evidence type="ECO:0000256" key="1">
    <source>
        <dbReference type="SAM" id="MobiDB-lite"/>
    </source>
</evidence>
<evidence type="ECO:0000313" key="3">
    <source>
        <dbReference type="Proteomes" id="UP000229433"/>
    </source>
</evidence>
<dbReference type="AlphaFoldDB" id="A0A2G1VSK0"/>
<gene>
    <name evidence="2" type="ORF">CJ305_07050</name>
</gene>
<comment type="caution">
    <text evidence="2">The sequence shown here is derived from an EMBL/GenBank/DDBJ whole genome shotgun (WGS) entry which is preliminary data.</text>
</comment>
<dbReference type="OrthoDB" id="9757809at2"/>
<dbReference type="SUPFAM" id="SSF50939">
    <property type="entry name" value="Sialidases"/>
    <property type="match status" value="1"/>
</dbReference>
<dbReference type="InterPro" id="IPR015943">
    <property type="entry name" value="WD40/YVTN_repeat-like_dom_sf"/>
</dbReference>
<dbReference type="GO" id="GO:0016787">
    <property type="term" value="F:hydrolase activity"/>
    <property type="evidence" value="ECO:0007669"/>
    <property type="project" value="UniProtKB-KW"/>
</dbReference>
<dbReference type="Gene3D" id="2.130.10.10">
    <property type="entry name" value="YVTN repeat-like/Quinoprotein amine dehydrogenase"/>
    <property type="match status" value="4"/>
</dbReference>
<sequence length="947" mass="105780">MRPFLLVFSFLFSLIGFAQESIVKNIPFKNVGPTIMSGRVVDIDVNPQNSAEFYVGYATGGVWHTVNNGITFESVFDAAPTQNVGDIAINWDENIIWVGTGETISSRSSYAGIGILKSTDNGKTWEQKGLLDSHHISDIILDESNPDVVVVAALGHLYSPNEERGVFKTTNGGDTWTKTLFVSDQAGIISLVAAPENPSVLYAASWDRERAAWNFRGAGVNSGIYKSTDAGNTWQLVTVDTAFPQGEGTGRIGLAVVDANTVYAVHDNQNYRDAGEKKEAKKKDELEPEQFQEMTKAEFLALEEAKLKDYLQIKRFPREYDVQKVKDLVKNDELKPIDFFKYTYDRNAPEEEGEVIGAEVFKTTDGGKTWNRTHEGYIDDFFFSYGYVFAEMTVNPQNPDEFYMVGVPIVKSTDGGKTFSYIDEPNLHVDHHVVWIDPKMPNHLINGNDGGLNMSYDGGKTWSKLNSMPLGQFYAINVDYEKPYNVYGGLQDNGTWKGPSTYEASKEWEAEGKYPYERVGGGDGMQVQIDRRNSDIIYVGSQFGYYNRINLETGDREFIRPSHTLGEEPYRFNWETPILLSSHNQDILYLGGNKLMRSMNQGKDWTAISPDLTTGGKKGNVPYGTLTTITESPFQFGLIYTGSDDGIIQVTQDGGRSWDVISQTLPQELWVSTVLASKHKKSRVYASLNGYRYDDFKPYVYVSEDFGKTWKDISANLPDSPVNVIIEDPVKENILYLGTDEASYVSFDSGKSWALFKGSMPAVAVHDMVVQTEANDLVVGTHGRSIFISSLNDIQSFDPAKTEALQLFKIEDVDFSTNWGRSWSAWREAYTPEIQIGFYAPVTGTATLNIQSESGKTLKSWEAAVDKGFNYVPYDLSITESGKNQLEKANKDLKMKKADNSLYYLPPGKYILEVKLDGNSKTTSLEVKEGNRRRDAAQAAANSPEED</sequence>
<dbReference type="RefSeq" id="WP_099645565.1">
    <property type="nucleotide sequence ID" value="NZ_KZ319289.1"/>
</dbReference>
<organism evidence="2 3">
    <name type="scientific">Leeuwenhoekiella nanhaiensis</name>
    <dbReference type="NCBI Taxonomy" id="1655491"/>
    <lineage>
        <taxon>Bacteria</taxon>
        <taxon>Pseudomonadati</taxon>
        <taxon>Bacteroidota</taxon>
        <taxon>Flavobacteriia</taxon>
        <taxon>Flavobacteriales</taxon>
        <taxon>Flavobacteriaceae</taxon>
        <taxon>Leeuwenhoekiella</taxon>
    </lineage>
</organism>
<keyword evidence="3" id="KW-1185">Reference proteome</keyword>